<keyword evidence="8" id="KW-0449">Lipoprotein</keyword>
<reference evidence="8 9" key="1">
    <citation type="submission" date="2017-11" db="EMBL/GenBank/DDBJ databases">
        <title>Comparitive Functional Genomics of Dry Heat Resistant strains isolated from the Viking Spacecraft.</title>
        <authorList>
            <person name="Seuylemezian A."/>
            <person name="Cooper K."/>
            <person name="Vaishampayan P."/>
        </authorList>
    </citation>
    <scope>NUCLEOTIDE SEQUENCE [LARGE SCALE GENOMIC DNA]</scope>
    <source>
        <strain evidence="8 9">V32-6</strain>
    </source>
</reference>
<keyword evidence="5 7" id="KW-1133">Transmembrane helix</keyword>
<comment type="caution">
    <text evidence="8">The sequence shown here is derived from an EMBL/GenBank/DDBJ whole genome shotgun (WGS) entry which is preliminary data.</text>
</comment>
<dbReference type="InterPro" id="IPR001640">
    <property type="entry name" value="Lgt"/>
</dbReference>
<keyword evidence="9" id="KW-1185">Reference proteome</keyword>
<dbReference type="AlphaFoldDB" id="A0A2N5HSE9"/>
<evidence type="ECO:0000313" key="8">
    <source>
        <dbReference type="EMBL" id="PLS08407.1"/>
    </source>
</evidence>
<keyword evidence="6 7" id="KW-0472">Membrane</keyword>
<name>A0A2N5HSE9_9BACI</name>
<keyword evidence="4 7" id="KW-0812">Transmembrane</keyword>
<feature type="transmembrane region" description="Helical" evidence="7">
    <location>
        <begin position="40"/>
        <end position="59"/>
    </location>
</feature>
<comment type="catalytic activity">
    <reaction evidence="7">
        <text>L-cysteinyl-[prolipoprotein] + a 1,2-diacyl-sn-glycero-3-phospho-(1'-sn-glycerol) = an S-1,2-diacyl-sn-glyceryl-L-cysteinyl-[prolipoprotein] + sn-glycerol 1-phosphate + H(+)</text>
        <dbReference type="Rhea" id="RHEA:56712"/>
        <dbReference type="Rhea" id="RHEA-COMP:14679"/>
        <dbReference type="Rhea" id="RHEA-COMP:14680"/>
        <dbReference type="ChEBI" id="CHEBI:15378"/>
        <dbReference type="ChEBI" id="CHEBI:29950"/>
        <dbReference type="ChEBI" id="CHEBI:57685"/>
        <dbReference type="ChEBI" id="CHEBI:64716"/>
        <dbReference type="ChEBI" id="CHEBI:140658"/>
        <dbReference type="EC" id="2.5.1.145"/>
    </reaction>
</comment>
<dbReference type="EC" id="2.5.1.145" evidence="7"/>
<evidence type="ECO:0000256" key="6">
    <source>
        <dbReference type="ARBA" id="ARBA00023136"/>
    </source>
</evidence>
<dbReference type="NCBIfam" id="TIGR00544">
    <property type="entry name" value="lgt"/>
    <property type="match status" value="1"/>
</dbReference>
<dbReference type="OrthoDB" id="871140at2"/>
<accession>A0A2N5HSE9</accession>
<gene>
    <name evidence="7" type="primary">lgt</name>
    <name evidence="8" type="ORF">CVD27_03085</name>
</gene>
<comment type="subcellular location">
    <subcellularLocation>
        <location evidence="7">Cell membrane</location>
        <topology evidence="7">Multi-pass membrane protein</topology>
    </subcellularLocation>
</comment>
<protein>
    <recommendedName>
        <fullName evidence="7">Phosphatidylglycerol--prolipoprotein diacylglyceryl transferase</fullName>
        <ecNumber evidence="7">2.5.1.145</ecNumber>
    </recommendedName>
</protein>
<dbReference type="GO" id="GO:0005886">
    <property type="term" value="C:plasma membrane"/>
    <property type="evidence" value="ECO:0007669"/>
    <property type="project" value="UniProtKB-SubCell"/>
</dbReference>
<dbReference type="GO" id="GO:0042158">
    <property type="term" value="P:lipoprotein biosynthetic process"/>
    <property type="evidence" value="ECO:0007669"/>
    <property type="project" value="UniProtKB-UniRule"/>
</dbReference>
<dbReference type="EMBL" id="PGVE01000017">
    <property type="protein sequence ID" value="PLS08407.1"/>
    <property type="molecule type" value="Genomic_DNA"/>
</dbReference>
<evidence type="ECO:0000256" key="5">
    <source>
        <dbReference type="ARBA" id="ARBA00022989"/>
    </source>
</evidence>
<dbReference type="PROSITE" id="PS01311">
    <property type="entry name" value="LGT"/>
    <property type="match status" value="1"/>
</dbReference>
<keyword evidence="3 7" id="KW-0808">Transferase</keyword>
<comment type="similarity">
    <text evidence="1 7">Belongs to the Lgt family.</text>
</comment>
<dbReference type="PANTHER" id="PTHR30589:SF0">
    <property type="entry name" value="PHOSPHATIDYLGLYCEROL--PROLIPOPROTEIN DIACYLGLYCERYL TRANSFERASE"/>
    <property type="match status" value="1"/>
</dbReference>
<evidence type="ECO:0000256" key="7">
    <source>
        <dbReference type="HAMAP-Rule" id="MF_01147"/>
    </source>
</evidence>
<sequence>MDVIIKLNKNFKKFKEDFFIVQTKFSPLNPIAFHLGPINVHWYGLIIGLGALVGLYLATKECKKRGLLPDHLVDLIMFALPIAIISARIYYVLFEWGYYKNHISEIPAIWHGGIAIHGGLLGAIITAIIFTYKRKISFWKLADITAPSILLGQAIGRWGNFMNQEAHGGPVSRAFLEQLHLPTFIINQMYINGEYYHPTFLYESLWSFVGVILLISLRKVNLRRGEMFFTYLIWYSIGRFFIEGMRTDSLMLTSHLRIAQVISIVIILTSVLLITVRRMKGFAKDRYLTTEV</sequence>
<dbReference type="Pfam" id="PF01790">
    <property type="entry name" value="LGT"/>
    <property type="match status" value="1"/>
</dbReference>
<evidence type="ECO:0000256" key="3">
    <source>
        <dbReference type="ARBA" id="ARBA00022679"/>
    </source>
</evidence>
<dbReference type="HAMAP" id="MF_01147">
    <property type="entry name" value="Lgt"/>
    <property type="match status" value="1"/>
</dbReference>
<dbReference type="UniPathway" id="UPA00664"/>
<dbReference type="GO" id="GO:0008961">
    <property type="term" value="F:phosphatidylglycerol-prolipoprotein diacylglyceryl transferase activity"/>
    <property type="evidence" value="ECO:0007669"/>
    <property type="project" value="UniProtKB-UniRule"/>
</dbReference>
<feature type="transmembrane region" description="Helical" evidence="7">
    <location>
        <begin position="228"/>
        <end position="246"/>
    </location>
</feature>
<evidence type="ECO:0000256" key="1">
    <source>
        <dbReference type="ARBA" id="ARBA00007150"/>
    </source>
</evidence>
<keyword evidence="2 7" id="KW-1003">Cell membrane</keyword>
<evidence type="ECO:0000256" key="2">
    <source>
        <dbReference type="ARBA" id="ARBA00022475"/>
    </source>
</evidence>
<evidence type="ECO:0000256" key="4">
    <source>
        <dbReference type="ARBA" id="ARBA00022692"/>
    </source>
</evidence>
<feature type="transmembrane region" description="Helical" evidence="7">
    <location>
        <begin position="71"/>
        <end position="93"/>
    </location>
</feature>
<dbReference type="Proteomes" id="UP000234950">
    <property type="component" value="Unassembled WGS sequence"/>
</dbReference>
<comment type="pathway">
    <text evidence="7">Protein modification; lipoprotein biosynthesis (diacylglyceryl transfer).</text>
</comment>
<proteinExistence type="inferred from homology"/>
<comment type="function">
    <text evidence="7">Catalyzes the transfer of the diacylglyceryl group from phosphatidylglycerol to the sulfhydryl group of the N-terminal cysteine of a prolipoprotein, the first step in the formation of mature lipoproteins.</text>
</comment>
<dbReference type="PANTHER" id="PTHR30589">
    <property type="entry name" value="PROLIPOPROTEIN DIACYLGLYCERYL TRANSFERASE"/>
    <property type="match status" value="1"/>
</dbReference>
<feature type="transmembrane region" description="Helical" evidence="7">
    <location>
        <begin position="108"/>
        <end position="130"/>
    </location>
</feature>
<feature type="transmembrane region" description="Helical" evidence="7">
    <location>
        <begin position="258"/>
        <end position="276"/>
    </location>
</feature>
<organism evidence="8 9">
    <name type="scientific">Neobacillus cucumis</name>
    <dbReference type="NCBI Taxonomy" id="1740721"/>
    <lineage>
        <taxon>Bacteria</taxon>
        <taxon>Bacillati</taxon>
        <taxon>Bacillota</taxon>
        <taxon>Bacilli</taxon>
        <taxon>Bacillales</taxon>
        <taxon>Bacillaceae</taxon>
        <taxon>Neobacillus</taxon>
    </lineage>
</organism>
<feature type="binding site" evidence="7">
    <location>
        <position position="157"/>
    </location>
    <ligand>
        <name>a 1,2-diacyl-sn-glycero-3-phospho-(1'-sn-glycerol)</name>
        <dbReference type="ChEBI" id="CHEBI:64716"/>
    </ligand>
</feature>
<evidence type="ECO:0000313" key="9">
    <source>
        <dbReference type="Proteomes" id="UP000234950"/>
    </source>
</evidence>